<keyword evidence="12" id="KW-0472">Membrane</keyword>
<evidence type="ECO:0000313" key="16">
    <source>
        <dbReference type="EMBL" id="KAK7579856.1"/>
    </source>
</evidence>
<evidence type="ECO:0000256" key="6">
    <source>
        <dbReference type="ARBA" id="ARBA00022723"/>
    </source>
</evidence>
<name>A0AAN9TQI6_9HEMI</name>
<evidence type="ECO:0000256" key="14">
    <source>
        <dbReference type="RuleBase" id="RU000461"/>
    </source>
</evidence>
<dbReference type="Pfam" id="PF00067">
    <property type="entry name" value="p450"/>
    <property type="match status" value="1"/>
</dbReference>
<evidence type="ECO:0000256" key="13">
    <source>
        <dbReference type="PIRSR" id="PIRSR602401-1"/>
    </source>
</evidence>
<dbReference type="SUPFAM" id="SSF48264">
    <property type="entry name" value="Cytochrome P450"/>
    <property type="match status" value="2"/>
</dbReference>
<evidence type="ECO:0000256" key="12">
    <source>
        <dbReference type="ARBA" id="ARBA00023136"/>
    </source>
</evidence>
<comment type="subcellular location">
    <subcellularLocation>
        <location evidence="3">Endoplasmic reticulum membrane</location>
        <topology evidence="3">Peripheral membrane protein</topology>
    </subcellularLocation>
    <subcellularLocation>
        <location evidence="2">Microsome membrane</location>
        <topology evidence="2">Peripheral membrane protein</topology>
    </subcellularLocation>
</comment>
<keyword evidence="10 13" id="KW-0408">Iron</keyword>
<evidence type="ECO:0000313" key="17">
    <source>
        <dbReference type="EMBL" id="KAK7579857.1"/>
    </source>
</evidence>
<reference evidence="16 19" key="1">
    <citation type="submission" date="2024-03" db="EMBL/GenBank/DDBJ databases">
        <title>Adaptation during the transition from Ophiocordyceps entomopathogen to insect associate is accompanied by gene loss and intensified selection.</title>
        <authorList>
            <person name="Ward C.M."/>
            <person name="Onetto C.A."/>
            <person name="Borneman A.R."/>
        </authorList>
    </citation>
    <scope>NUCLEOTIDE SEQUENCE [LARGE SCALE GENOMIC DNA]</scope>
    <source>
        <strain evidence="16">AWRI1</strain>
        <tissue evidence="16">Single Adult Female</tissue>
    </source>
</reference>
<evidence type="ECO:0000256" key="5">
    <source>
        <dbReference type="ARBA" id="ARBA00022617"/>
    </source>
</evidence>
<dbReference type="AlphaFoldDB" id="A0AAN9TQI6"/>
<evidence type="ECO:0000256" key="11">
    <source>
        <dbReference type="ARBA" id="ARBA00023033"/>
    </source>
</evidence>
<evidence type="ECO:0000313" key="15">
    <source>
        <dbReference type="EMBL" id="KAK7579855.1"/>
    </source>
</evidence>
<dbReference type="InterPro" id="IPR001128">
    <property type="entry name" value="Cyt_P450"/>
</dbReference>
<dbReference type="EMBL" id="JBBCAQ010000034">
    <property type="protein sequence ID" value="KAK7579855.1"/>
    <property type="molecule type" value="Genomic_DNA"/>
</dbReference>
<accession>A0AAN9TQI6</accession>
<dbReference type="GO" id="GO:0005789">
    <property type="term" value="C:endoplasmic reticulum membrane"/>
    <property type="evidence" value="ECO:0007669"/>
    <property type="project" value="UniProtKB-SubCell"/>
</dbReference>
<dbReference type="PANTHER" id="PTHR24291:SF189">
    <property type="entry name" value="CYTOCHROME P450 4C3-RELATED"/>
    <property type="match status" value="1"/>
</dbReference>
<dbReference type="GO" id="GO:0020037">
    <property type="term" value="F:heme binding"/>
    <property type="evidence" value="ECO:0007669"/>
    <property type="project" value="InterPro"/>
</dbReference>
<dbReference type="InterPro" id="IPR017972">
    <property type="entry name" value="Cyt_P450_CS"/>
</dbReference>
<evidence type="ECO:0000256" key="4">
    <source>
        <dbReference type="ARBA" id="ARBA00010617"/>
    </source>
</evidence>
<comment type="caution">
    <text evidence="16">The sequence shown here is derived from an EMBL/GenBank/DDBJ whole genome shotgun (WGS) entry which is preliminary data.</text>
</comment>
<organism evidence="16 19">
    <name type="scientific">Parthenolecanium corni</name>
    <dbReference type="NCBI Taxonomy" id="536013"/>
    <lineage>
        <taxon>Eukaryota</taxon>
        <taxon>Metazoa</taxon>
        <taxon>Ecdysozoa</taxon>
        <taxon>Arthropoda</taxon>
        <taxon>Hexapoda</taxon>
        <taxon>Insecta</taxon>
        <taxon>Pterygota</taxon>
        <taxon>Neoptera</taxon>
        <taxon>Paraneoptera</taxon>
        <taxon>Hemiptera</taxon>
        <taxon>Sternorrhyncha</taxon>
        <taxon>Coccoidea</taxon>
        <taxon>Coccidae</taxon>
        <taxon>Parthenolecanium</taxon>
    </lineage>
</organism>
<gene>
    <name evidence="15" type="ORF">V9T40_000484</name>
    <name evidence="16" type="ORF">V9T40_000485</name>
    <name evidence="17" type="ORF">V9T40_000486</name>
    <name evidence="18" type="ORF">V9T40_000487</name>
</gene>
<evidence type="ECO:0000256" key="8">
    <source>
        <dbReference type="ARBA" id="ARBA00022848"/>
    </source>
</evidence>
<evidence type="ECO:0000256" key="2">
    <source>
        <dbReference type="ARBA" id="ARBA00004174"/>
    </source>
</evidence>
<dbReference type="EMBL" id="JBBCAQ010000034">
    <property type="protein sequence ID" value="KAK7579858.1"/>
    <property type="molecule type" value="Genomic_DNA"/>
</dbReference>
<dbReference type="GO" id="GO:0004497">
    <property type="term" value="F:monooxygenase activity"/>
    <property type="evidence" value="ECO:0007669"/>
    <property type="project" value="UniProtKB-KW"/>
</dbReference>
<evidence type="ECO:0000256" key="7">
    <source>
        <dbReference type="ARBA" id="ARBA00022824"/>
    </source>
</evidence>
<dbReference type="PANTHER" id="PTHR24291">
    <property type="entry name" value="CYTOCHROME P450 FAMILY 4"/>
    <property type="match status" value="1"/>
</dbReference>
<dbReference type="Gene3D" id="1.10.630.10">
    <property type="entry name" value="Cytochrome P450"/>
    <property type="match status" value="2"/>
</dbReference>
<dbReference type="EMBL" id="JBBCAQ010000034">
    <property type="protein sequence ID" value="KAK7579856.1"/>
    <property type="molecule type" value="Genomic_DNA"/>
</dbReference>
<keyword evidence="9 14" id="KW-0560">Oxidoreductase</keyword>
<feature type="binding site" description="axial binding residue" evidence="13">
    <location>
        <position position="522"/>
    </location>
    <ligand>
        <name>heme</name>
        <dbReference type="ChEBI" id="CHEBI:30413"/>
    </ligand>
    <ligandPart>
        <name>Fe</name>
        <dbReference type="ChEBI" id="CHEBI:18248"/>
    </ligandPart>
</feature>
<dbReference type="InterPro" id="IPR002401">
    <property type="entry name" value="Cyt_P450_E_grp-I"/>
</dbReference>
<dbReference type="InterPro" id="IPR050196">
    <property type="entry name" value="Cytochrome_P450_Monoox"/>
</dbReference>
<keyword evidence="19" id="KW-1185">Reference proteome</keyword>
<evidence type="ECO:0000256" key="1">
    <source>
        <dbReference type="ARBA" id="ARBA00001971"/>
    </source>
</evidence>
<dbReference type="EMBL" id="JBBCAQ010000034">
    <property type="protein sequence ID" value="KAK7579857.1"/>
    <property type="molecule type" value="Genomic_DNA"/>
</dbReference>
<dbReference type="PRINTS" id="PR00463">
    <property type="entry name" value="EP450I"/>
</dbReference>
<dbReference type="GO" id="GO:0005506">
    <property type="term" value="F:iron ion binding"/>
    <property type="evidence" value="ECO:0007669"/>
    <property type="project" value="InterPro"/>
</dbReference>
<proteinExistence type="inferred from homology"/>
<dbReference type="CDD" id="cd20628">
    <property type="entry name" value="CYP4"/>
    <property type="match status" value="1"/>
</dbReference>
<keyword evidence="8" id="KW-0492">Microsome</keyword>
<sequence length="580" mass="66656">MHLTEFQKKVHAEVDELLEDADAPANSKVLLKFNYLECVIKESMREVTSSCTDNFENSWRRYDYRYPYVRLLNKIPGPDGAPIFGCFFLGVFTPRNEIISLFENFFDTYGHIVRSWTGPIGVIYIGSAENAQTILSSTTHIDKCFVYDFFKPWLGSGLLISTGEKWHHRRRLLTPAFHFTILEKFFGAIVANSKLLVKKLDSKTNLPKFNIVPYLTECSLLNICETAMGVKMDKEIHLRDDYLKSSHIYNQTMYDRTMNPLLHPAALFRLSSKYKRQMNAVELLHKMSNNVIQKRIAERQRFKRGEATLSNDSKLNGRPKTIHIADSDLNPKLGKCLKVSIRSVRTAHSNRREFLDVLLDISEQDPGSFTINDVREEVDTFMFEGHDTVSIALYWTVYLVGLHPYIQEKVHTELDDVLGSADAPANLKTLQELKYLECVIKESLRLYPSVPVVVRTSGEDVIIGGYKVPAGSIVSVHIHRIHHLREHYHNPDEFDPSHFFPENAQSRHPFAYLPFSGGPRNCIGQKYAMMEMKIVLATFFKHYKVKSLSRREDVKVILDTLGRADGGIWVQLHKRRPVVS</sequence>
<evidence type="ECO:0000313" key="18">
    <source>
        <dbReference type="EMBL" id="KAK7579858.1"/>
    </source>
</evidence>
<dbReference type="Proteomes" id="UP001367676">
    <property type="component" value="Unassembled WGS sequence"/>
</dbReference>
<keyword evidence="7" id="KW-0256">Endoplasmic reticulum</keyword>
<dbReference type="PROSITE" id="PS00086">
    <property type="entry name" value="CYTOCHROME_P450"/>
    <property type="match status" value="1"/>
</dbReference>
<evidence type="ECO:0000256" key="10">
    <source>
        <dbReference type="ARBA" id="ARBA00023004"/>
    </source>
</evidence>
<evidence type="ECO:0000313" key="19">
    <source>
        <dbReference type="Proteomes" id="UP001367676"/>
    </source>
</evidence>
<evidence type="ECO:0008006" key="20">
    <source>
        <dbReference type="Google" id="ProtNLM"/>
    </source>
</evidence>
<keyword evidence="5 13" id="KW-0349">Heme</keyword>
<comment type="cofactor">
    <cofactor evidence="1 13">
        <name>heme</name>
        <dbReference type="ChEBI" id="CHEBI:30413"/>
    </cofactor>
</comment>
<dbReference type="InterPro" id="IPR036396">
    <property type="entry name" value="Cyt_P450_sf"/>
</dbReference>
<protein>
    <recommendedName>
        <fullName evidence="20">Cytochrome P450</fullName>
    </recommendedName>
</protein>
<comment type="similarity">
    <text evidence="4 14">Belongs to the cytochrome P450 family.</text>
</comment>
<evidence type="ECO:0000256" key="3">
    <source>
        <dbReference type="ARBA" id="ARBA00004406"/>
    </source>
</evidence>
<keyword evidence="11 14" id="KW-0503">Monooxygenase</keyword>
<dbReference type="GO" id="GO:0016705">
    <property type="term" value="F:oxidoreductase activity, acting on paired donors, with incorporation or reduction of molecular oxygen"/>
    <property type="evidence" value="ECO:0007669"/>
    <property type="project" value="InterPro"/>
</dbReference>
<dbReference type="PRINTS" id="PR00385">
    <property type="entry name" value="P450"/>
</dbReference>
<evidence type="ECO:0000256" key="9">
    <source>
        <dbReference type="ARBA" id="ARBA00023002"/>
    </source>
</evidence>
<keyword evidence="6 13" id="KW-0479">Metal-binding</keyword>